<evidence type="ECO:0000256" key="1">
    <source>
        <dbReference type="ARBA" id="ARBA00034221"/>
    </source>
</evidence>
<accession>A0ABU5PNX3</accession>
<organism evidence="5 6">
    <name type="scientific">Paenibacillus phoenicis</name>
    <dbReference type="NCBI Taxonomy" id="554117"/>
    <lineage>
        <taxon>Bacteria</taxon>
        <taxon>Bacillati</taxon>
        <taxon>Bacillota</taxon>
        <taxon>Bacilli</taxon>
        <taxon>Bacillales</taxon>
        <taxon>Paenibacillaceae</taxon>
        <taxon>Paenibacillus</taxon>
    </lineage>
</organism>
<feature type="domain" description="Metallo-beta-lactamase" evidence="4">
    <location>
        <begin position="109"/>
        <end position="315"/>
    </location>
</feature>
<dbReference type="InterPro" id="IPR001279">
    <property type="entry name" value="Metallo-B-lactamas"/>
</dbReference>
<comment type="caution">
    <text evidence="5">The sequence shown here is derived from an EMBL/GenBank/DDBJ whole genome shotgun (WGS) entry which is preliminary data.</text>
</comment>
<sequence>MMWLFVLIAFVVLLAVGWDLFRKLYPPFGGKPSPADLQRYRQSPNYKGTKFEYPLETKIYKPSLGSFFTAMREYVQRKPELKPKRPLPQVKLDREVMEEIQEDTVIWFGHSALLLQIGGTRLLLDPMFGQTSSPIGGGKRFNRELPFGHLDELPPVDAVVLSHDHYDHLDYGTIRRIKDRVGQFIGPLGIRCHLERWGVKPARISEYDWWEELELHGVRLVCTPARHYSGRGLLSQNGGLWCSWVITTPEKRVYFSGDSGYGPHFKEIGDKYGPFDLTLMECGQYDDRWWDIHMLPEQTVRAHQDVKGNVLLPIHWGTFSLAMHSWYDPIRRLSIEARLREISLTTPKIGEPVRIGSSEYPTEVWWPAVSAARKTPKFRGARPSGTME</sequence>
<dbReference type="RefSeq" id="WP_232282218.1">
    <property type="nucleotide sequence ID" value="NZ_CBCSKM010000001.1"/>
</dbReference>
<comment type="function">
    <text evidence="2">Counteracts the endogenous Pycsar antiviral defense system. Phosphodiesterase that enables metal-dependent hydrolysis of host cyclic nucleotide Pycsar defense signals such as cCMP and cUMP.</text>
</comment>
<evidence type="ECO:0000259" key="4">
    <source>
        <dbReference type="SMART" id="SM00849"/>
    </source>
</evidence>
<dbReference type="Proteomes" id="UP001292216">
    <property type="component" value="Unassembled WGS sequence"/>
</dbReference>
<comment type="catalytic activity">
    <reaction evidence="3">
        <text>3',5'-cyclic UMP + H2O = UMP + H(+)</text>
        <dbReference type="Rhea" id="RHEA:70575"/>
        <dbReference type="ChEBI" id="CHEBI:15377"/>
        <dbReference type="ChEBI" id="CHEBI:15378"/>
        <dbReference type="ChEBI" id="CHEBI:57865"/>
        <dbReference type="ChEBI" id="CHEBI:184387"/>
    </reaction>
    <physiologicalReaction direction="left-to-right" evidence="3">
        <dbReference type="Rhea" id="RHEA:70576"/>
    </physiologicalReaction>
</comment>
<dbReference type="PANTHER" id="PTHR15032">
    <property type="entry name" value="N-ACYL-PHOSPHATIDYLETHANOLAMINE-HYDROLYZING PHOSPHOLIPASE D"/>
    <property type="match status" value="1"/>
</dbReference>
<comment type="catalytic activity">
    <reaction evidence="1">
        <text>3',5'-cyclic CMP + H2O = CMP + H(+)</text>
        <dbReference type="Rhea" id="RHEA:72675"/>
        <dbReference type="ChEBI" id="CHEBI:15377"/>
        <dbReference type="ChEBI" id="CHEBI:15378"/>
        <dbReference type="ChEBI" id="CHEBI:58003"/>
        <dbReference type="ChEBI" id="CHEBI:60377"/>
    </reaction>
    <physiologicalReaction direction="left-to-right" evidence="1">
        <dbReference type="Rhea" id="RHEA:72676"/>
    </physiologicalReaction>
</comment>
<proteinExistence type="predicted"/>
<dbReference type="PANTHER" id="PTHR15032:SF4">
    <property type="entry name" value="N-ACYL-PHOSPHATIDYLETHANOLAMINE-HYDROLYZING PHOSPHOLIPASE D"/>
    <property type="match status" value="1"/>
</dbReference>
<dbReference type="EMBL" id="JAYERP010000001">
    <property type="protein sequence ID" value="MEA3571629.1"/>
    <property type="molecule type" value="Genomic_DNA"/>
</dbReference>
<protein>
    <submittedName>
        <fullName evidence="5">MBL fold metallo-hydrolase</fullName>
    </submittedName>
</protein>
<evidence type="ECO:0000313" key="6">
    <source>
        <dbReference type="Proteomes" id="UP001292216"/>
    </source>
</evidence>
<gene>
    <name evidence="5" type="ORF">U9M73_16895</name>
</gene>
<dbReference type="InterPro" id="IPR036866">
    <property type="entry name" value="RibonucZ/Hydroxyglut_hydro"/>
</dbReference>
<dbReference type="Pfam" id="PF12706">
    <property type="entry name" value="Lactamase_B_2"/>
    <property type="match status" value="1"/>
</dbReference>
<dbReference type="Gene3D" id="3.60.15.10">
    <property type="entry name" value="Ribonuclease Z/Hydroxyacylglutathione hydrolase-like"/>
    <property type="match status" value="1"/>
</dbReference>
<keyword evidence="6" id="KW-1185">Reference proteome</keyword>
<evidence type="ECO:0000313" key="5">
    <source>
        <dbReference type="EMBL" id="MEA3571629.1"/>
    </source>
</evidence>
<name>A0ABU5PNX3_9BACL</name>
<evidence type="ECO:0000256" key="2">
    <source>
        <dbReference type="ARBA" id="ARBA00034301"/>
    </source>
</evidence>
<reference evidence="5 6" key="1">
    <citation type="submission" date="2023-12" db="EMBL/GenBank/DDBJ databases">
        <title>Whole genome sequencing of Paenibacillus phoenicis isolated from the Phoenix Mars Lander spacecraft assembly facility.</title>
        <authorList>
            <person name="Garcia A."/>
            <person name="Venkateswaran K."/>
        </authorList>
    </citation>
    <scope>NUCLEOTIDE SEQUENCE [LARGE SCALE GENOMIC DNA]</scope>
    <source>
        <strain evidence="5 6">3PO2SA</strain>
    </source>
</reference>
<dbReference type="SUPFAM" id="SSF56281">
    <property type="entry name" value="Metallo-hydrolase/oxidoreductase"/>
    <property type="match status" value="1"/>
</dbReference>
<dbReference type="SMART" id="SM00849">
    <property type="entry name" value="Lactamase_B"/>
    <property type="match status" value="1"/>
</dbReference>
<evidence type="ECO:0000256" key="3">
    <source>
        <dbReference type="ARBA" id="ARBA00048505"/>
    </source>
</evidence>